<dbReference type="InterPro" id="IPR036388">
    <property type="entry name" value="WH-like_DNA-bd_sf"/>
</dbReference>
<dbReference type="AlphaFoldDB" id="E6QRX7"/>
<evidence type="ECO:0000313" key="1">
    <source>
        <dbReference type="EMBL" id="CBI09999.1"/>
    </source>
</evidence>
<dbReference type="InterPro" id="IPR007367">
    <property type="entry name" value="DUF433"/>
</dbReference>
<dbReference type="SUPFAM" id="SSF46689">
    <property type="entry name" value="Homeodomain-like"/>
    <property type="match status" value="1"/>
</dbReference>
<organism evidence="1">
    <name type="scientific">mine drainage metagenome</name>
    <dbReference type="NCBI Taxonomy" id="410659"/>
    <lineage>
        <taxon>unclassified sequences</taxon>
        <taxon>metagenomes</taxon>
        <taxon>ecological metagenomes</taxon>
    </lineage>
</organism>
<dbReference type="InterPro" id="IPR009057">
    <property type="entry name" value="Homeodomain-like_sf"/>
</dbReference>
<dbReference type="PANTHER" id="PTHR34849:SF3">
    <property type="entry name" value="SSR2962 PROTEIN"/>
    <property type="match status" value="1"/>
</dbReference>
<dbReference type="PANTHER" id="PTHR34849">
    <property type="entry name" value="SSL5025 PROTEIN"/>
    <property type="match status" value="1"/>
</dbReference>
<dbReference type="Gene3D" id="1.10.10.10">
    <property type="entry name" value="Winged helix-like DNA-binding domain superfamily/Winged helix DNA-binding domain"/>
    <property type="match status" value="1"/>
</dbReference>
<comment type="caution">
    <text evidence="1">The sequence shown here is derived from an EMBL/GenBank/DDBJ whole genome shotgun (WGS) entry which is preliminary data.</text>
</comment>
<evidence type="ECO:0008006" key="2">
    <source>
        <dbReference type="Google" id="ProtNLM"/>
    </source>
</evidence>
<proteinExistence type="predicted"/>
<reference evidence="1" key="1">
    <citation type="submission" date="2009-10" db="EMBL/GenBank/DDBJ databases">
        <title>Diversity of trophic interactions inside an arsenic-rich microbial ecosystem.</title>
        <authorList>
            <person name="Bertin P.N."/>
            <person name="Heinrich-Salmeron A."/>
            <person name="Pelletier E."/>
            <person name="Goulhen-Chollet F."/>
            <person name="Arsene-Ploetze F."/>
            <person name="Gallien S."/>
            <person name="Calteau A."/>
            <person name="Vallenet D."/>
            <person name="Casiot C."/>
            <person name="Chane-Woon-Ming B."/>
            <person name="Giloteaux L."/>
            <person name="Barakat M."/>
            <person name="Bonnefoy V."/>
            <person name="Bruneel O."/>
            <person name="Chandler M."/>
            <person name="Cleiss J."/>
            <person name="Duran R."/>
            <person name="Elbaz-Poulichet F."/>
            <person name="Fonknechten N."/>
            <person name="Lauga B."/>
            <person name="Mornico D."/>
            <person name="Ortet P."/>
            <person name="Schaeffer C."/>
            <person name="Siguier P."/>
            <person name="Alexander Thil Smith A."/>
            <person name="Van Dorsselaer A."/>
            <person name="Weissenbach J."/>
            <person name="Medigue C."/>
            <person name="Le Paslier D."/>
        </authorList>
    </citation>
    <scope>NUCLEOTIDE SEQUENCE</scope>
</reference>
<gene>
    <name evidence="1" type="ORF">CARN7_0752</name>
</gene>
<name>E6QRX7_9ZZZZ</name>
<protein>
    <recommendedName>
        <fullName evidence="2">Protein containing DUF433</fullName>
    </recommendedName>
</protein>
<accession>E6QRX7</accession>
<dbReference type="Pfam" id="PF04255">
    <property type="entry name" value="DUF433"/>
    <property type="match status" value="1"/>
</dbReference>
<sequence>MGQLNRITQQPDVMGGKACIRGMRVTVGMVVGQIGAGHSVDEILIDYPYLEREDIMQALRYAAWRAEEREVVLSTA</sequence>
<dbReference type="EMBL" id="CABR01000060">
    <property type="protein sequence ID" value="CBI09999.1"/>
    <property type="molecule type" value="Genomic_DNA"/>
</dbReference>